<dbReference type="GO" id="GO:0046872">
    <property type="term" value="F:metal ion binding"/>
    <property type="evidence" value="ECO:0007669"/>
    <property type="project" value="UniProtKB-KW"/>
</dbReference>
<dbReference type="Pfam" id="PF01435">
    <property type="entry name" value="Peptidase_M48"/>
    <property type="match status" value="1"/>
</dbReference>
<feature type="transmembrane region" description="Helical" evidence="9">
    <location>
        <begin position="252"/>
        <end position="278"/>
    </location>
</feature>
<sequence>MQKNSMHPLIDQEKQKLARRYKRDRRLINILSYAVGALFLFILLYFQLSEKLVHLLRALFPVRFFYLLGYFAVIYTVYSLLTLPLAYLSDYKIEHKYHFSTQNFKAWCSDWLKSFLITFILGAVIFETIYFIIHTSPRFWWFWLSLVMILFTVILANIFPVVILPLFYKTSPLDDEELEGKIKELCKKAGIHIKEISSIDLSSKSTKANAAVVGLGNTKRILLGDTLMKNFTNREILCALAHEITHYREHHIWWLIFWQSLITMGTFYVFFIISPYFYMLCGFKTVSDPAGFPLFVIIFSMISLIIKPLGSSISRYYERRADKGALLLTEDPESFINLMAKFCNQQLVIAYPNPIIEWYSYTHPSPGRRIDFTEKWQKSLNFCCR</sequence>
<evidence type="ECO:0000259" key="11">
    <source>
        <dbReference type="Pfam" id="PF16491"/>
    </source>
</evidence>
<protein>
    <submittedName>
        <fullName evidence="12">M48 family peptidase</fullName>
    </submittedName>
</protein>
<dbReference type="AlphaFoldDB" id="A0A9C9EP81"/>
<feature type="binding site" evidence="7">
    <location>
        <position position="242"/>
    </location>
    <ligand>
        <name>Zn(2+)</name>
        <dbReference type="ChEBI" id="CHEBI:29105"/>
        <note>catalytic</note>
    </ligand>
</feature>
<feature type="transmembrane region" description="Helical" evidence="9">
    <location>
        <begin position="68"/>
        <end position="90"/>
    </location>
</feature>
<dbReference type="InterPro" id="IPR032456">
    <property type="entry name" value="Peptidase_M48_N"/>
</dbReference>
<feature type="active site" description="Proton donor" evidence="6">
    <location>
        <position position="322"/>
    </location>
</feature>
<evidence type="ECO:0000313" key="13">
    <source>
        <dbReference type="Proteomes" id="UP000885826"/>
    </source>
</evidence>
<accession>A0A9C9EP81</accession>
<dbReference type="EMBL" id="DRIG01000083">
    <property type="protein sequence ID" value="HEC78981.1"/>
    <property type="molecule type" value="Genomic_DNA"/>
</dbReference>
<keyword evidence="2 7" id="KW-0479">Metal-binding</keyword>
<evidence type="ECO:0000256" key="3">
    <source>
        <dbReference type="ARBA" id="ARBA00022801"/>
    </source>
</evidence>
<evidence type="ECO:0000313" key="12">
    <source>
        <dbReference type="EMBL" id="HEC78981.1"/>
    </source>
</evidence>
<feature type="transmembrane region" description="Helical" evidence="9">
    <location>
        <begin position="290"/>
        <end position="310"/>
    </location>
</feature>
<comment type="cofactor">
    <cofactor evidence="7 8">
        <name>Zn(2+)</name>
        <dbReference type="ChEBI" id="CHEBI:29105"/>
    </cofactor>
    <text evidence="7 8">Binds 1 zinc ion per subunit.</text>
</comment>
<evidence type="ECO:0000256" key="2">
    <source>
        <dbReference type="ARBA" id="ARBA00022723"/>
    </source>
</evidence>
<evidence type="ECO:0000256" key="9">
    <source>
        <dbReference type="SAM" id="Phobius"/>
    </source>
</evidence>
<evidence type="ECO:0000256" key="1">
    <source>
        <dbReference type="ARBA" id="ARBA00022670"/>
    </source>
</evidence>
<keyword evidence="3 8" id="KW-0378">Hydrolase</keyword>
<dbReference type="GO" id="GO:0071586">
    <property type="term" value="P:CAAX-box protein processing"/>
    <property type="evidence" value="ECO:0007669"/>
    <property type="project" value="InterPro"/>
</dbReference>
<organism evidence="12 13">
    <name type="scientific">candidate division WOR-3 bacterium</name>
    <dbReference type="NCBI Taxonomy" id="2052148"/>
    <lineage>
        <taxon>Bacteria</taxon>
        <taxon>Bacteria division WOR-3</taxon>
    </lineage>
</organism>
<keyword evidence="9" id="KW-1133">Transmembrane helix</keyword>
<keyword evidence="5 8" id="KW-0482">Metalloprotease</keyword>
<reference evidence="12" key="1">
    <citation type="journal article" date="2020" name="mSystems">
        <title>Genome- and Community-Level Interaction Insights into Carbon Utilization and Element Cycling Functions of Hydrothermarchaeota in Hydrothermal Sediment.</title>
        <authorList>
            <person name="Zhou Z."/>
            <person name="Liu Y."/>
            <person name="Xu W."/>
            <person name="Pan J."/>
            <person name="Luo Z.H."/>
            <person name="Li M."/>
        </authorList>
    </citation>
    <scope>NUCLEOTIDE SEQUENCE</scope>
    <source>
        <strain evidence="12">HyVt-388</strain>
    </source>
</reference>
<evidence type="ECO:0000259" key="10">
    <source>
        <dbReference type="Pfam" id="PF01435"/>
    </source>
</evidence>
<evidence type="ECO:0000256" key="6">
    <source>
        <dbReference type="PIRSR" id="PIRSR627057-1"/>
    </source>
</evidence>
<feature type="transmembrane region" description="Helical" evidence="9">
    <location>
        <begin position="111"/>
        <end position="133"/>
    </location>
</feature>
<dbReference type="GO" id="GO:0004222">
    <property type="term" value="F:metalloendopeptidase activity"/>
    <property type="evidence" value="ECO:0007669"/>
    <property type="project" value="InterPro"/>
</dbReference>
<feature type="binding site" evidence="7">
    <location>
        <position position="246"/>
    </location>
    <ligand>
        <name>Zn(2+)</name>
        <dbReference type="ChEBI" id="CHEBI:29105"/>
        <note>catalytic</note>
    </ligand>
</feature>
<comment type="caution">
    <text evidence="12">The sequence shown here is derived from an EMBL/GenBank/DDBJ whole genome shotgun (WGS) entry which is preliminary data.</text>
</comment>
<feature type="domain" description="CAAX prenyl protease 1 N-terminal" evidence="11">
    <location>
        <begin position="6"/>
        <end position="169"/>
    </location>
</feature>
<evidence type="ECO:0000256" key="4">
    <source>
        <dbReference type="ARBA" id="ARBA00022833"/>
    </source>
</evidence>
<name>A0A9C9EP81_UNCW3</name>
<dbReference type="InterPro" id="IPR001915">
    <property type="entry name" value="Peptidase_M48"/>
</dbReference>
<evidence type="ECO:0000256" key="5">
    <source>
        <dbReference type="ARBA" id="ARBA00023049"/>
    </source>
</evidence>
<dbReference type="PANTHER" id="PTHR10120">
    <property type="entry name" value="CAAX PRENYL PROTEASE 1"/>
    <property type="match status" value="1"/>
</dbReference>
<keyword evidence="9" id="KW-0472">Membrane</keyword>
<dbReference type="Gene3D" id="3.30.2010.10">
    <property type="entry name" value="Metalloproteases ('zincins'), catalytic domain"/>
    <property type="match status" value="1"/>
</dbReference>
<gene>
    <name evidence="12" type="ORF">ENI34_07570</name>
</gene>
<evidence type="ECO:0000256" key="8">
    <source>
        <dbReference type="RuleBase" id="RU003983"/>
    </source>
</evidence>
<feature type="domain" description="Peptidase M48" evidence="10">
    <location>
        <begin position="172"/>
        <end position="376"/>
    </location>
</feature>
<keyword evidence="9" id="KW-0812">Transmembrane</keyword>
<feature type="binding site" evidence="7">
    <location>
        <position position="318"/>
    </location>
    <ligand>
        <name>Zn(2+)</name>
        <dbReference type="ChEBI" id="CHEBI:29105"/>
        <note>catalytic</note>
    </ligand>
</feature>
<comment type="similarity">
    <text evidence="8">Belongs to the peptidase M48 family.</text>
</comment>
<keyword evidence="1 8" id="KW-0645">Protease</keyword>
<feature type="transmembrane region" description="Helical" evidence="9">
    <location>
        <begin position="27"/>
        <end position="48"/>
    </location>
</feature>
<dbReference type="Proteomes" id="UP000885826">
    <property type="component" value="Unassembled WGS sequence"/>
</dbReference>
<dbReference type="Pfam" id="PF16491">
    <property type="entry name" value="Peptidase_M48_N"/>
    <property type="match status" value="1"/>
</dbReference>
<feature type="transmembrane region" description="Helical" evidence="9">
    <location>
        <begin position="139"/>
        <end position="168"/>
    </location>
</feature>
<proteinExistence type="inferred from homology"/>
<keyword evidence="4 7" id="KW-0862">Zinc</keyword>
<feature type="active site" evidence="6">
    <location>
        <position position="243"/>
    </location>
</feature>
<dbReference type="InterPro" id="IPR027057">
    <property type="entry name" value="CAXX_Prtase_1"/>
</dbReference>
<dbReference type="CDD" id="cd07343">
    <property type="entry name" value="M48A_Zmpste24p_like"/>
    <property type="match status" value="1"/>
</dbReference>
<evidence type="ECO:0000256" key="7">
    <source>
        <dbReference type="PIRSR" id="PIRSR627057-2"/>
    </source>
</evidence>